<dbReference type="Proteomes" id="UP000014760">
    <property type="component" value="Unassembled WGS sequence"/>
</dbReference>
<dbReference type="EnsemblMetazoa" id="CapteT187947">
    <property type="protein sequence ID" value="CapteP187947"/>
    <property type="gene ID" value="CapteG187947"/>
</dbReference>
<dbReference type="PANTHER" id="PTHR34394:SF1">
    <property type="entry name" value="SIMILAR TO RIKEN CDNA 2310022B05"/>
    <property type="match status" value="1"/>
</dbReference>
<reference evidence="5" key="1">
    <citation type="submission" date="2012-12" db="EMBL/GenBank/DDBJ databases">
        <authorList>
            <person name="Hellsten U."/>
            <person name="Grimwood J."/>
            <person name="Chapman J.A."/>
            <person name="Shapiro H."/>
            <person name="Aerts A."/>
            <person name="Otillar R.P."/>
            <person name="Terry A.Y."/>
            <person name="Boore J.L."/>
            <person name="Simakov O."/>
            <person name="Marletaz F."/>
            <person name="Cho S.-J."/>
            <person name="Edsinger-Gonzales E."/>
            <person name="Havlak P."/>
            <person name="Kuo D.-H."/>
            <person name="Larsson T."/>
            <person name="Lv J."/>
            <person name="Arendt D."/>
            <person name="Savage R."/>
            <person name="Osoegawa K."/>
            <person name="de Jong P."/>
            <person name="Lindberg D.R."/>
            <person name="Seaver E.C."/>
            <person name="Weisblat D.A."/>
            <person name="Putnam N.H."/>
            <person name="Grigoriev I.V."/>
            <person name="Rokhsar D.S."/>
        </authorList>
    </citation>
    <scope>NUCLEOTIDE SEQUENCE</scope>
    <source>
        <strain evidence="5">I ESC-2004</strain>
    </source>
</reference>
<feature type="compositionally biased region" description="Polar residues" evidence="1">
    <location>
        <begin position="278"/>
        <end position="293"/>
    </location>
</feature>
<feature type="domain" description="DUF4706" evidence="2">
    <location>
        <begin position="10"/>
        <end position="113"/>
    </location>
</feature>
<dbReference type="EMBL" id="AMQN01001758">
    <property type="status" value="NOT_ANNOTATED_CDS"/>
    <property type="molecule type" value="Genomic_DNA"/>
</dbReference>
<reference evidence="4" key="3">
    <citation type="submission" date="2015-06" db="UniProtKB">
        <authorList>
            <consortium name="EnsemblMetazoa"/>
        </authorList>
    </citation>
    <scope>IDENTIFICATION</scope>
</reference>
<evidence type="ECO:0000313" key="3">
    <source>
        <dbReference type="EMBL" id="ELU01121.1"/>
    </source>
</evidence>
<dbReference type="InterPro" id="IPR031600">
    <property type="entry name" value="DUF4706"/>
</dbReference>
<feature type="region of interest" description="Disordered" evidence="1">
    <location>
        <begin position="178"/>
        <end position="266"/>
    </location>
</feature>
<protein>
    <recommendedName>
        <fullName evidence="2">DUF4706 domain-containing protein</fullName>
    </recommendedName>
</protein>
<organism evidence="3">
    <name type="scientific">Capitella teleta</name>
    <name type="common">Polychaete worm</name>
    <dbReference type="NCBI Taxonomy" id="283909"/>
    <lineage>
        <taxon>Eukaryota</taxon>
        <taxon>Metazoa</taxon>
        <taxon>Spiralia</taxon>
        <taxon>Lophotrochozoa</taxon>
        <taxon>Annelida</taxon>
        <taxon>Polychaeta</taxon>
        <taxon>Sedentaria</taxon>
        <taxon>Scolecida</taxon>
        <taxon>Capitellidae</taxon>
        <taxon>Capitella</taxon>
    </lineage>
</organism>
<feature type="compositionally biased region" description="Acidic residues" evidence="1">
    <location>
        <begin position="187"/>
        <end position="197"/>
    </location>
</feature>
<reference evidence="3 5" key="2">
    <citation type="journal article" date="2013" name="Nature">
        <title>Insights into bilaterian evolution from three spiralian genomes.</title>
        <authorList>
            <person name="Simakov O."/>
            <person name="Marletaz F."/>
            <person name="Cho S.J."/>
            <person name="Edsinger-Gonzales E."/>
            <person name="Havlak P."/>
            <person name="Hellsten U."/>
            <person name="Kuo D.H."/>
            <person name="Larsson T."/>
            <person name="Lv J."/>
            <person name="Arendt D."/>
            <person name="Savage R."/>
            <person name="Osoegawa K."/>
            <person name="de Jong P."/>
            <person name="Grimwood J."/>
            <person name="Chapman J.A."/>
            <person name="Shapiro H."/>
            <person name="Aerts A."/>
            <person name="Otillar R.P."/>
            <person name="Terry A.Y."/>
            <person name="Boore J.L."/>
            <person name="Grigoriev I.V."/>
            <person name="Lindberg D.R."/>
            <person name="Seaver E.C."/>
            <person name="Weisblat D.A."/>
            <person name="Putnam N.H."/>
            <person name="Rokhsar D.S."/>
        </authorList>
    </citation>
    <scope>NUCLEOTIDE SEQUENCE</scope>
    <source>
        <strain evidence="3 5">I ESC-2004</strain>
    </source>
</reference>
<sequence length="320" mass="36415">MTEISKRCQEYFSSLNPIAKKISREVKYYQKTFGEEWESFSPQKQEEIIDKHFVSSELTCKYADHGKERPATFPVYRINNGEKIIVDFLDGCETWRDEHSGPFSWKTRSQQNLTLDELDEEDRKASRCNKYSKSPEQEAPGSAGVRSEYPTWERTGYQTAEQEKNETEEEIFRKFGITFSTSHSDNEEIPVDQEDSAEPPLTPKDGYKNYAYADTSFEGIDDSSDEKPEAEQALISGPSPNISLPDSAGHISPVFINDQGESSTDKFDFNDVTITLQPKSTNVEPTSVQSDWKSTLLDDHEDSHGESTAPTTGFDFLDNW</sequence>
<name>R7U4S8_CAPTE</name>
<feature type="region of interest" description="Disordered" evidence="1">
    <location>
        <begin position="118"/>
        <end position="151"/>
    </location>
</feature>
<dbReference type="EMBL" id="KB305378">
    <property type="protein sequence ID" value="ELU01121.1"/>
    <property type="molecule type" value="Genomic_DNA"/>
</dbReference>
<evidence type="ECO:0000256" key="1">
    <source>
        <dbReference type="SAM" id="MobiDB-lite"/>
    </source>
</evidence>
<dbReference type="PANTHER" id="PTHR34394">
    <property type="entry name" value="SIMILAR TO RIKEN CDNA 2310022B05"/>
    <property type="match status" value="1"/>
</dbReference>
<evidence type="ECO:0000313" key="4">
    <source>
        <dbReference type="EnsemblMetazoa" id="CapteP187947"/>
    </source>
</evidence>
<keyword evidence="5" id="KW-1185">Reference proteome</keyword>
<dbReference type="OrthoDB" id="5984457at2759"/>
<dbReference type="STRING" id="283909.R7U4S8"/>
<accession>R7U4S8</accession>
<dbReference type="OMA" id="NSYENIW"/>
<feature type="compositionally biased region" description="Basic and acidic residues" evidence="1">
    <location>
        <begin position="296"/>
        <end position="305"/>
    </location>
</feature>
<evidence type="ECO:0000259" key="2">
    <source>
        <dbReference type="Pfam" id="PF15797"/>
    </source>
</evidence>
<feature type="region of interest" description="Disordered" evidence="1">
    <location>
        <begin position="278"/>
        <end position="320"/>
    </location>
</feature>
<dbReference type="AlphaFoldDB" id="R7U4S8"/>
<dbReference type="HOGENOM" id="CLU_069832_0_0_1"/>
<evidence type="ECO:0000313" key="5">
    <source>
        <dbReference type="Proteomes" id="UP000014760"/>
    </source>
</evidence>
<gene>
    <name evidence="3" type="ORF">CAPTEDRAFT_187947</name>
</gene>
<dbReference type="Pfam" id="PF15797">
    <property type="entry name" value="DUF4706"/>
    <property type="match status" value="1"/>
</dbReference>
<proteinExistence type="predicted"/>